<comment type="cofactor">
    <cofactor evidence="1">
        <name>FAD</name>
        <dbReference type="ChEBI" id="CHEBI:57692"/>
    </cofactor>
</comment>
<keyword evidence="8 13" id="KW-1133">Transmembrane helix</keyword>
<feature type="transmembrane region" description="Helical" evidence="13">
    <location>
        <begin position="225"/>
        <end position="245"/>
    </location>
</feature>
<dbReference type="InterPro" id="IPR017938">
    <property type="entry name" value="Riboflavin_synthase-like_b-brl"/>
</dbReference>
<dbReference type="Gene3D" id="2.40.30.10">
    <property type="entry name" value="Translation factors"/>
    <property type="match status" value="1"/>
</dbReference>
<keyword evidence="10" id="KW-0408">Iron</keyword>
<evidence type="ECO:0000256" key="8">
    <source>
        <dbReference type="ARBA" id="ARBA00022989"/>
    </source>
</evidence>
<keyword evidence="9" id="KW-0560">Oxidoreductase</keyword>
<evidence type="ECO:0000256" key="12">
    <source>
        <dbReference type="ARBA" id="ARBA00023136"/>
    </source>
</evidence>
<comment type="subcellular location">
    <subcellularLocation>
        <location evidence="2">Membrane</location>
        <topology evidence="2">Multi-pass membrane protein</topology>
    </subcellularLocation>
</comment>
<evidence type="ECO:0000256" key="13">
    <source>
        <dbReference type="SAM" id="Phobius"/>
    </source>
</evidence>
<feature type="transmembrane region" description="Helical" evidence="13">
    <location>
        <begin position="83"/>
        <end position="102"/>
    </location>
</feature>
<dbReference type="RefSeq" id="WP_344099719.1">
    <property type="nucleotide sequence ID" value="NZ_BAAANL010000001.1"/>
</dbReference>
<keyword evidence="4 13" id="KW-0812">Transmembrane</keyword>
<feature type="transmembrane region" description="Helical" evidence="13">
    <location>
        <begin position="164"/>
        <end position="185"/>
    </location>
</feature>
<dbReference type="InterPro" id="IPR017927">
    <property type="entry name" value="FAD-bd_FR_type"/>
</dbReference>
<dbReference type="Gene3D" id="3.40.50.80">
    <property type="entry name" value="Nucleotide-binding domain of ferredoxin-NADP reductase (FNR) module"/>
    <property type="match status" value="1"/>
</dbReference>
<dbReference type="SUPFAM" id="SSF52343">
    <property type="entry name" value="Ferredoxin reductase-like, C-terminal NADP-linked domain"/>
    <property type="match status" value="1"/>
</dbReference>
<evidence type="ECO:0000313" key="15">
    <source>
        <dbReference type="EMBL" id="GAA1853658.1"/>
    </source>
</evidence>
<dbReference type="PANTHER" id="PTHR47354">
    <property type="entry name" value="NADH OXIDOREDUCTASE HCR"/>
    <property type="match status" value="1"/>
</dbReference>
<evidence type="ECO:0000256" key="7">
    <source>
        <dbReference type="ARBA" id="ARBA00022827"/>
    </source>
</evidence>
<feature type="transmembrane region" description="Helical" evidence="13">
    <location>
        <begin position="123"/>
        <end position="144"/>
    </location>
</feature>
<reference evidence="15 16" key="1">
    <citation type="journal article" date="2019" name="Int. J. Syst. Evol. Microbiol.">
        <title>The Global Catalogue of Microorganisms (GCM) 10K type strain sequencing project: providing services to taxonomists for standard genome sequencing and annotation.</title>
        <authorList>
            <consortium name="The Broad Institute Genomics Platform"/>
            <consortium name="The Broad Institute Genome Sequencing Center for Infectious Disease"/>
            <person name="Wu L."/>
            <person name="Ma J."/>
        </authorList>
    </citation>
    <scope>NUCLEOTIDE SEQUENCE [LARGE SCALE GENOMIC DNA]</scope>
    <source>
        <strain evidence="15 16">JCM 14326</strain>
    </source>
</reference>
<evidence type="ECO:0000256" key="9">
    <source>
        <dbReference type="ARBA" id="ARBA00023002"/>
    </source>
</evidence>
<accession>A0ABN2N5I0</accession>
<dbReference type="PRINTS" id="PR00410">
    <property type="entry name" value="PHEHYDRXLASE"/>
</dbReference>
<evidence type="ECO:0000256" key="1">
    <source>
        <dbReference type="ARBA" id="ARBA00001974"/>
    </source>
</evidence>
<proteinExistence type="predicted"/>
<dbReference type="Pfam" id="PF01794">
    <property type="entry name" value="Ferric_reduct"/>
    <property type="match status" value="1"/>
</dbReference>
<dbReference type="InterPro" id="IPR039261">
    <property type="entry name" value="FNR_nucleotide-bd"/>
</dbReference>
<dbReference type="InterPro" id="IPR050415">
    <property type="entry name" value="MRET"/>
</dbReference>
<keyword evidence="11" id="KW-0411">Iron-sulfur</keyword>
<dbReference type="EMBL" id="BAAANL010000001">
    <property type="protein sequence ID" value="GAA1853658.1"/>
    <property type="molecule type" value="Genomic_DNA"/>
</dbReference>
<evidence type="ECO:0000256" key="5">
    <source>
        <dbReference type="ARBA" id="ARBA00022714"/>
    </source>
</evidence>
<keyword evidence="5" id="KW-0001">2Fe-2S</keyword>
<keyword evidence="6" id="KW-0479">Metal-binding</keyword>
<evidence type="ECO:0000256" key="11">
    <source>
        <dbReference type="ARBA" id="ARBA00023014"/>
    </source>
</evidence>
<evidence type="ECO:0000259" key="14">
    <source>
        <dbReference type="PROSITE" id="PS51384"/>
    </source>
</evidence>
<dbReference type="PROSITE" id="PS51384">
    <property type="entry name" value="FAD_FR"/>
    <property type="match status" value="1"/>
</dbReference>
<feature type="domain" description="FAD-binding FR-type" evidence="14">
    <location>
        <begin position="251"/>
        <end position="352"/>
    </location>
</feature>
<organism evidence="15 16">
    <name type="scientific">Myceligenerans crystallogenes</name>
    <dbReference type="NCBI Taxonomy" id="316335"/>
    <lineage>
        <taxon>Bacteria</taxon>
        <taxon>Bacillati</taxon>
        <taxon>Actinomycetota</taxon>
        <taxon>Actinomycetes</taxon>
        <taxon>Micrococcales</taxon>
        <taxon>Promicromonosporaceae</taxon>
        <taxon>Myceligenerans</taxon>
    </lineage>
</organism>
<evidence type="ECO:0000256" key="4">
    <source>
        <dbReference type="ARBA" id="ARBA00022692"/>
    </source>
</evidence>
<evidence type="ECO:0000256" key="6">
    <source>
        <dbReference type="ARBA" id="ARBA00022723"/>
    </source>
</evidence>
<dbReference type="SUPFAM" id="SSF63380">
    <property type="entry name" value="Riboflavin synthase domain-like"/>
    <property type="match status" value="1"/>
</dbReference>
<keyword evidence="12 13" id="KW-0472">Membrane</keyword>
<evidence type="ECO:0000256" key="2">
    <source>
        <dbReference type="ARBA" id="ARBA00004141"/>
    </source>
</evidence>
<protein>
    <submittedName>
        <fullName evidence="15">Ferredoxin reductase family protein</fullName>
    </submittedName>
</protein>
<gene>
    <name evidence="15" type="ORF">GCM10009751_07960</name>
</gene>
<comment type="caution">
    <text evidence="15">The sequence shown here is derived from an EMBL/GenBank/DDBJ whole genome shotgun (WGS) entry which is preliminary data.</text>
</comment>
<keyword evidence="7" id="KW-0274">FAD</keyword>
<evidence type="ECO:0000313" key="16">
    <source>
        <dbReference type="Proteomes" id="UP001501094"/>
    </source>
</evidence>
<keyword evidence="3" id="KW-0285">Flavoprotein</keyword>
<dbReference type="Proteomes" id="UP001501094">
    <property type="component" value="Unassembled WGS sequence"/>
</dbReference>
<dbReference type="PANTHER" id="PTHR47354:SF8">
    <property type="entry name" value="1,2-PHENYLACETYL-COA EPOXIDASE, SUBUNIT E"/>
    <property type="match status" value="1"/>
</dbReference>
<evidence type="ECO:0000256" key="10">
    <source>
        <dbReference type="ARBA" id="ARBA00023004"/>
    </source>
</evidence>
<keyword evidence="16" id="KW-1185">Reference proteome</keyword>
<name>A0ABN2N5I0_9MICO</name>
<evidence type="ECO:0000256" key="3">
    <source>
        <dbReference type="ARBA" id="ARBA00022630"/>
    </source>
</evidence>
<sequence>MSTATRAGQWRHGHPADLAEVAPLPSRRARRLVERRLRPAPWRAAVRYGVWGGGAGVVSFWYVTVAHPVLPDPAPADVVAGLGRLAGLLASYLVCVLFVAVSRAPFVERAYGLDVLVACHRRLGSGAMLLVVAHVVLAVTGRALREATAVWAQVPALLAEPRLLEAYLGTALVTGAGVVSMRWIRRRLSYEVWLAIHLTMYLGIYLSFWHQILAGTQFAGHPVTTAVWTAMHVASGAVLLTWRVVRPLVMLARHRFRVEAVVAESPRVTSVWVRGRAVDRLGTRPGQFYLVRFLDRRHAVTAHPYSVSAMCPAEGLTRFTVGALGDHSSAVAALRPGTRVLLEGPFGLFTSARARGTAVLLVAGGSGIGPVRALAEEFSREGRDVVVVHRASTAEDLALGQELLAALGAGYVPVVGRRADLGRDPLDEQGLLAAVPDVAGREVFVCGPPGLVCSVARACRRLGVRRRDLHHERLSIG</sequence>
<dbReference type="InterPro" id="IPR013130">
    <property type="entry name" value="Fe3_Rdtase_TM_dom"/>
</dbReference>
<feature type="transmembrane region" description="Helical" evidence="13">
    <location>
        <begin position="192"/>
        <end position="213"/>
    </location>
</feature>
<feature type="transmembrane region" description="Helical" evidence="13">
    <location>
        <begin position="45"/>
        <end position="63"/>
    </location>
</feature>